<accession>A0ABW7IB82</accession>
<keyword evidence="4" id="KW-0547">Nucleotide-binding</keyword>
<evidence type="ECO:0000259" key="6">
    <source>
        <dbReference type="PROSITE" id="PS50893"/>
    </source>
</evidence>
<protein>
    <submittedName>
        <fullName evidence="7">Dipeptide ABC transporter ATP-binding protein</fullName>
    </submittedName>
</protein>
<proteinExistence type="inferred from homology"/>
<evidence type="ECO:0000313" key="7">
    <source>
        <dbReference type="EMBL" id="MFH0255466.1"/>
    </source>
</evidence>
<name>A0ABW7IB82_9RHOB</name>
<feature type="domain" description="ABC transporter" evidence="6">
    <location>
        <begin position="8"/>
        <end position="256"/>
    </location>
</feature>
<dbReference type="PROSITE" id="PS50893">
    <property type="entry name" value="ABC_TRANSPORTER_2"/>
    <property type="match status" value="2"/>
</dbReference>
<dbReference type="InterPro" id="IPR003439">
    <property type="entry name" value="ABC_transporter-like_ATP-bd"/>
</dbReference>
<dbReference type="Gene3D" id="3.40.50.300">
    <property type="entry name" value="P-loop containing nucleotide triphosphate hydrolases"/>
    <property type="match status" value="2"/>
</dbReference>
<dbReference type="SUPFAM" id="SSF52540">
    <property type="entry name" value="P-loop containing nucleoside triphosphate hydrolases"/>
    <property type="match status" value="2"/>
</dbReference>
<dbReference type="PANTHER" id="PTHR43776">
    <property type="entry name" value="TRANSPORT ATP-BINDING PROTEIN"/>
    <property type="match status" value="1"/>
</dbReference>
<keyword evidence="5 7" id="KW-0067">ATP-binding</keyword>
<gene>
    <name evidence="7" type="ORF">ACGRVM_16290</name>
</gene>
<sequence length="563" mass="61090">MTEFLCQTRGLQITFPHRFGDFTAVHGFDMEVKRGEIVGLIGESGAGKSTIGNAIMGLLSHPGRISGGSVTLDGEELTSLPAPAMAHLRGRRIGMIFQDPMTSLNPLMTIGAQLSESISLLQGIPLAQARGMAAERLDAVGIPEAAARMAQYPHEFSGGMRQRVVIALAMAGDPDLLIADEPTTALDVSVQKQVLDLIRSLCRERDLGVILVTHDMGVIAETTDRVYVMRYGKLVETGPTGQVINAPEADYTRDLIAAIPSIEHREERFRNPAKKTGEIDDWLLEGHRGGGASAYVTAENLTKDFATKKTTFWGKSGSFRAVDVPQIDVQRGEVLGLVGESGSGKSTLGRILTGLIPPSAGSVRFGDHGPLAKIRSNAAKKALRRDVQVVFQDPYSSLNGRMRVDQILAEPILFHGLASRADTPRLVAALLERVGLPNDAGRKFPHQFSGGQRQRICIARALSLRPRFLLCDEPTSALDVSIQADMLALLMELRRSLGLTMLFVSHDLAVVRQVSDRVAVMQRGRIVECRDAEALFDTPENDYTRMLLETAPSATRGKSLQST</sequence>
<comment type="similarity">
    <text evidence="2">Belongs to the ABC transporter superfamily.</text>
</comment>
<dbReference type="InterPro" id="IPR017871">
    <property type="entry name" value="ABC_transporter-like_CS"/>
</dbReference>
<dbReference type="Proteomes" id="UP001607157">
    <property type="component" value="Unassembled WGS sequence"/>
</dbReference>
<dbReference type="NCBIfam" id="NF007739">
    <property type="entry name" value="PRK10419.1"/>
    <property type="match status" value="2"/>
</dbReference>
<comment type="subcellular location">
    <subcellularLocation>
        <location evidence="1">Cell inner membrane</location>
        <topology evidence="1">Peripheral membrane protein</topology>
    </subcellularLocation>
</comment>
<dbReference type="Pfam" id="PF00005">
    <property type="entry name" value="ABC_tran"/>
    <property type="match status" value="2"/>
</dbReference>
<organism evidence="7 8">
    <name type="scientific">Roseovarius aquimarinus</name>
    <dbReference type="NCBI Taxonomy" id="1229156"/>
    <lineage>
        <taxon>Bacteria</taxon>
        <taxon>Pseudomonadati</taxon>
        <taxon>Pseudomonadota</taxon>
        <taxon>Alphaproteobacteria</taxon>
        <taxon>Rhodobacterales</taxon>
        <taxon>Roseobacteraceae</taxon>
        <taxon>Roseovarius</taxon>
    </lineage>
</organism>
<keyword evidence="3" id="KW-0813">Transport</keyword>
<dbReference type="RefSeq" id="WP_377173239.1">
    <property type="nucleotide sequence ID" value="NZ_JBHTJC010000008.1"/>
</dbReference>
<keyword evidence="8" id="KW-1185">Reference proteome</keyword>
<comment type="caution">
    <text evidence="7">The sequence shown here is derived from an EMBL/GenBank/DDBJ whole genome shotgun (WGS) entry which is preliminary data.</text>
</comment>
<dbReference type="InterPro" id="IPR050319">
    <property type="entry name" value="ABC_transp_ATP-bind"/>
</dbReference>
<dbReference type="CDD" id="cd03257">
    <property type="entry name" value="ABC_NikE_OppD_transporters"/>
    <property type="match status" value="2"/>
</dbReference>
<feature type="domain" description="ABC transporter" evidence="6">
    <location>
        <begin position="296"/>
        <end position="548"/>
    </location>
</feature>
<dbReference type="InterPro" id="IPR027417">
    <property type="entry name" value="P-loop_NTPase"/>
</dbReference>
<dbReference type="InterPro" id="IPR003593">
    <property type="entry name" value="AAA+_ATPase"/>
</dbReference>
<dbReference type="Pfam" id="PF08352">
    <property type="entry name" value="oligo_HPY"/>
    <property type="match status" value="2"/>
</dbReference>
<evidence type="ECO:0000256" key="4">
    <source>
        <dbReference type="ARBA" id="ARBA00022741"/>
    </source>
</evidence>
<dbReference type="NCBIfam" id="NF008453">
    <property type="entry name" value="PRK11308.1"/>
    <property type="match status" value="2"/>
</dbReference>
<evidence type="ECO:0000256" key="1">
    <source>
        <dbReference type="ARBA" id="ARBA00004417"/>
    </source>
</evidence>
<evidence type="ECO:0000256" key="3">
    <source>
        <dbReference type="ARBA" id="ARBA00022448"/>
    </source>
</evidence>
<evidence type="ECO:0000256" key="2">
    <source>
        <dbReference type="ARBA" id="ARBA00005417"/>
    </source>
</evidence>
<evidence type="ECO:0000313" key="8">
    <source>
        <dbReference type="Proteomes" id="UP001607157"/>
    </source>
</evidence>
<dbReference type="InterPro" id="IPR013563">
    <property type="entry name" value="Oligopep_ABC_C"/>
</dbReference>
<dbReference type="SMART" id="SM00382">
    <property type="entry name" value="AAA"/>
    <property type="match status" value="2"/>
</dbReference>
<dbReference type="PROSITE" id="PS00211">
    <property type="entry name" value="ABC_TRANSPORTER_1"/>
    <property type="match status" value="2"/>
</dbReference>
<dbReference type="PANTHER" id="PTHR43776:SF7">
    <property type="entry name" value="D,D-DIPEPTIDE TRANSPORT ATP-BINDING PROTEIN DDPF-RELATED"/>
    <property type="match status" value="1"/>
</dbReference>
<dbReference type="GO" id="GO:0005524">
    <property type="term" value="F:ATP binding"/>
    <property type="evidence" value="ECO:0007669"/>
    <property type="project" value="UniProtKB-KW"/>
</dbReference>
<evidence type="ECO:0000256" key="5">
    <source>
        <dbReference type="ARBA" id="ARBA00022840"/>
    </source>
</evidence>
<reference evidence="7 8" key="1">
    <citation type="submission" date="2024-10" db="EMBL/GenBank/DDBJ databases">
        <authorList>
            <person name="Yang X.-N."/>
        </authorList>
    </citation>
    <scope>NUCLEOTIDE SEQUENCE [LARGE SCALE GENOMIC DNA]</scope>
    <source>
        <strain evidence="7 8">CAU 1059</strain>
    </source>
</reference>
<dbReference type="EMBL" id="JBIHMM010000008">
    <property type="protein sequence ID" value="MFH0255466.1"/>
    <property type="molecule type" value="Genomic_DNA"/>
</dbReference>